<feature type="region of interest" description="Disordered" evidence="1">
    <location>
        <begin position="1"/>
        <end position="24"/>
    </location>
</feature>
<evidence type="ECO:0000313" key="2">
    <source>
        <dbReference type="EMBL" id="ODA67629.1"/>
    </source>
</evidence>
<proteinExistence type="predicted"/>
<dbReference type="STRING" id="1177755.A7A08_01664"/>
<sequence>MAEPVRLPQPAPGPRRGLRRPEAAQYIGVSPTKFDELVSDGRMPKPFKLDGCTIWDIRDLDAAFDALKDDAGRNEWDEDNVAA</sequence>
<dbReference type="OrthoDB" id="7220345at2"/>
<comment type="caution">
    <text evidence="2">The sequence shown here is derived from an EMBL/GenBank/DDBJ whole genome shotgun (WGS) entry which is preliminary data.</text>
</comment>
<dbReference type="EMBL" id="MASI01000003">
    <property type="protein sequence ID" value="ODA67629.1"/>
    <property type="molecule type" value="Genomic_DNA"/>
</dbReference>
<gene>
    <name evidence="2" type="ORF">A7A08_01664</name>
</gene>
<evidence type="ECO:0008006" key="4">
    <source>
        <dbReference type="Google" id="ProtNLM"/>
    </source>
</evidence>
<organism evidence="2 3">
    <name type="scientific">Methyloligella halotolerans</name>
    <dbReference type="NCBI Taxonomy" id="1177755"/>
    <lineage>
        <taxon>Bacteria</taxon>
        <taxon>Pseudomonadati</taxon>
        <taxon>Pseudomonadota</taxon>
        <taxon>Alphaproteobacteria</taxon>
        <taxon>Hyphomicrobiales</taxon>
        <taxon>Hyphomicrobiaceae</taxon>
        <taxon>Methyloligella</taxon>
    </lineage>
</organism>
<dbReference type="AlphaFoldDB" id="A0A1E2RZZ6"/>
<name>A0A1E2RZZ6_9HYPH</name>
<dbReference type="Proteomes" id="UP000095087">
    <property type="component" value="Unassembled WGS sequence"/>
</dbReference>
<accession>A0A1E2RZZ6</accession>
<dbReference type="RefSeq" id="WP_069094958.1">
    <property type="nucleotide sequence ID" value="NZ_MASI01000003.1"/>
</dbReference>
<evidence type="ECO:0000313" key="3">
    <source>
        <dbReference type="Proteomes" id="UP000095087"/>
    </source>
</evidence>
<protein>
    <recommendedName>
        <fullName evidence="4">Prophage CP4-57 regulatory protein (AlpA)</fullName>
    </recommendedName>
</protein>
<reference evidence="2 3" key="1">
    <citation type="submission" date="2016-07" db="EMBL/GenBank/DDBJ databases">
        <title>Draft genome sequence of Methyloligella halotolerans C2T (VKM B-2706T=CCUG 61687T=DSM 25045T), a halotolerant polyhydroxybutyrate accumulating methylotroph.</title>
        <authorList>
            <person name="Vasilenko O.V."/>
            <person name="Doronina N.V."/>
            <person name="Poroshina M.N."/>
            <person name="Tarlachkov S.V."/>
            <person name="Trotsenko Y.A."/>
        </authorList>
    </citation>
    <scope>NUCLEOTIDE SEQUENCE [LARGE SCALE GENOMIC DNA]</scope>
    <source>
        <strain evidence="2 3">VKM B-2706</strain>
    </source>
</reference>
<evidence type="ECO:0000256" key="1">
    <source>
        <dbReference type="SAM" id="MobiDB-lite"/>
    </source>
</evidence>
<keyword evidence="3" id="KW-1185">Reference proteome</keyword>